<sequence>MTNHLNNHHRDTVAAIFAHPTSHNIRWVDVVSLLAAVGEVEEKHDGRFRITVGTEIEVFDRSHHKDISIEQVVDFRRMLKHAGYGPDAPTTVKTPGEED</sequence>
<evidence type="ECO:0000313" key="1">
    <source>
        <dbReference type="EMBL" id="CAB4834269.1"/>
    </source>
</evidence>
<gene>
    <name evidence="1" type="ORF">UFOPK3204_01446</name>
</gene>
<name>A0A6J7AQI1_9ZZZZ</name>
<organism evidence="1">
    <name type="scientific">freshwater metagenome</name>
    <dbReference type="NCBI Taxonomy" id="449393"/>
    <lineage>
        <taxon>unclassified sequences</taxon>
        <taxon>metagenomes</taxon>
        <taxon>ecological metagenomes</taxon>
    </lineage>
</organism>
<protein>
    <submittedName>
        <fullName evidence="1">Unannotated protein</fullName>
    </submittedName>
</protein>
<reference evidence="1" key="1">
    <citation type="submission" date="2020-05" db="EMBL/GenBank/DDBJ databases">
        <authorList>
            <person name="Chiriac C."/>
            <person name="Salcher M."/>
            <person name="Ghai R."/>
            <person name="Kavagutti S V."/>
        </authorList>
    </citation>
    <scope>NUCLEOTIDE SEQUENCE</scope>
</reference>
<proteinExistence type="predicted"/>
<dbReference type="EMBL" id="CAFABK010000085">
    <property type="protein sequence ID" value="CAB4834269.1"/>
    <property type="molecule type" value="Genomic_DNA"/>
</dbReference>
<dbReference type="AlphaFoldDB" id="A0A6J7AQI1"/>
<accession>A0A6J7AQI1</accession>